<dbReference type="eggNOG" id="ENOG502ZN1G">
    <property type="taxonomic scope" value="Bacteria"/>
</dbReference>
<evidence type="ECO:0000313" key="3">
    <source>
        <dbReference type="EMBL" id="AGH46447.1"/>
    </source>
</evidence>
<dbReference type="InterPro" id="IPR022565">
    <property type="entry name" value="DUF2608"/>
</dbReference>
<evidence type="ECO:0008006" key="5">
    <source>
        <dbReference type="Google" id="ProtNLM"/>
    </source>
</evidence>
<dbReference type="PROSITE" id="PS51257">
    <property type="entry name" value="PROKAR_LIPOPROTEIN"/>
    <property type="match status" value="1"/>
</dbReference>
<dbReference type="Gene3D" id="3.40.50.1000">
    <property type="entry name" value="HAD superfamily/HAD-like"/>
    <property type="match status" value="1"/>
</dbReference>
<name>K6ZQY2_9ALTE</name>
<protein>
    <recommendedName>
        <fullName evidence="5">DUF2608 domain-containing protein</fullName>
    </recommendedName>
</protein>
<organism evidence="3 4">
    <name type="scientific">Paraglaciecola psychrophila 170</name>
    <dbReference type="NCBI Taxonomy" id="1129794"/>
    <lineage>
        <taxon>Bacteria</taxon>
        <taxon>Pseudomonadati</taxon>
        <taxon>Pseudomonadota</taxon>
        <taxon>Gammaproteobacteria</taxon>
        <taxon>Alteromonadales</taxon>
        <taxon>Alteromonadaceae</taxon>
        <taxon>Paraglaciecola</taxon>
    </lineage>
</organism>
<dbReference type="OrthoDB" id="7170926at2"/>
<evidence type="ECO:0000256" key="2">
    <source>
        <dbReference type="SAM" id="SignalP"/>
    </source>
</evidence>
<sequence length="303" mass="33784">MFRPSFLNPVMFRRFLIAAVVLSSLSACSIRNSGNEHRSDQHPLSQIVEVKDLSAAIEQAKALPLRSTLVVFDIDDTLLTATEFFGSDKWYDWQRGRALSPNGQPLAIAEADKVSCLFDTLGITYEIATNRPTQDNMASLVNQVNNDLLMLTARSGNYRAATMRELSRNGLGFSDKALTPKDVGYHYNFTHDGRSANMSYVDGVFMVQGMDKGVLLLDLLSRVGRTYDAVVFVDDKTHNIDNMANALKKAGINFYGFQYLKIDKTVSLEEVTQAQAAASDLTKLLNLHFDERAELIKNDMCAY</sequence>
<dbReference type="HOGENOM" id="CLU_955827_0_0_6"/>
<dbReference type="EMBL" id="CP003837">
    <property type="protein sequence ID" value="AGH46447.1"/>
    <property type="molecule type" value="Genomic_DNA"/>
</dbReference>
<dbReference type="InterPro" id="IPR036412">
    <property type="entry name" value="HAD-like_sf"/>
</dbReference>
<keyword evidence="1 2" id="KW-0732">Signal</keyword>
<feature type="chain" id="PRO_5003901082" description="DUF2608 domain-containing protein" evidence="2">
    <location>
        <begin position="30"/>
        <end position="303"/>
    </location>
</feature>
<reference evidence="3 4" key="1">
    <citation type="journal article" date="2013" name="Genome Announc.">
        <title>Complete Genome Sequence of Glaciecola psychrophila Strain 170T.</title>
        <authorList>
            <person name="Yin J."/>
            <person name="Chen J."/>
            <person name="Liu G."/>
            <person name="Yu Y."/>
            <person name="Song L."/>
            <person name="Wang X."/>
            <person name="Qu X."/>
        </authorList>
    </citation>
    <scope>NUCLEOTIDE SEQUENCE [LARGE SCALE GENOMIC DNA]</scope>
    <source>
        <strain evidence="3 4">170</strain>
    </source>
</reference>
<keyword evidence="4" id="KW-1185">Reference proteome</keyword>
<evidence type="ECO:0000256" key="1">
    <source>
        <dbReference type="ARBA" id="ARBA00022729"/>
    </source>
</evidence>
<dbReference type="InterPro" id="IPR023214">
    <property type="entry name" value="HAD_sf"/>
</dbReference>
<accession>K6ZQY2</accession>
<dbReference type="Pfam" id="PF11019">
    <property type="entry name" value="DUF2608"/>
    <property type="match status" value="1"/>
</dbReference>
<feature type="signal peptide" evidence="2">
    <location>
        <begin position="1"/>
        <end position="29"/>
    </location>
</feature>
<dbReference type="KEGG" id="gps:C427_4345"/>
<dbReference type="AlphaFoldDB" id="K6ZQY2"/>
<evidence type="ECO:0000313" key="4">
    <source>
        <dbReference type="Proteomes" id="UP000011864"/>
    </source>
</evidence>
<dbReference type="RefSeq" id="WP_007639225.1">
    <property type="nucleotide sequence ID" value="NC_020514.1"/>
</dbReference>
<dbReference type="PATRIC" id="fig|1129794.4.peg.4327"/>
<proteinExistence type="predicted"/>
<dbReference type="Proteomes" id="UP000011864">
    <property type="component" value="Chromosome"/>
</dbReference>
<dbReference type="STRING" id="1129794.C427_4345"/>
<gene>
    <name evidence="3" type="ORF">C427_4345</name>
</gene>
<dbReference type="SUPFAM" id="SSF56784">
    <property type="entry name" value="HAD-like"/>
    <property type="match status" value="1"/>
</dbReference>